<dbReference type="EC" id="4.2.2.3" evidence="7"/>
<comment type="subcellular location">
    <subcellularLocation>
        <location evidence="1">Periplasm</location>
    </subcellularLocation>
</comment>
<sequence length="672" mass="77166">MKQFTTQQLILLRQRIKQQPAIIEQLITDNSVVLNNPLHVPETALATWNLYYYCPDHGVRLMWDRHSPASHRCPVDGRQFSGEPYDGAWWRELNGLNAKACHQLGVLWQLTGEQIYFEKVRDLLMRYAEFYPGYAIHGDIPYNGPGKMNAQTLCEANCLLDFTLGFDCIAQALTAEQREYIITRLLREGAQFLMAHRTAQLHNHEVKIGCAVGVMGLVLEDDSLLEFAVNQPYGLRYQLEHGLFEEGLWFEGSVHYHFYALQGFLAFEKLAMGTRWSLLDEAYYKKMLSFPLTLLMPDGTFPRINDCIYGQEKLDHGHLYEFAWYYYQDSQYAAALKAINQHHPRLNLDAFLYTRPLPEQVPELIPTGHLHAPDCGLTLWRNAAKQRALLVKHTPYGGEHDHYDRLNLVLFNGAKEILPDLGTTGYGAPMHYAYYKNSATHNTITVNQTNQPPAIPVVRQYHESEAFCWLDTEVDWRQTPPELDSHTRVQWDSDAWRDVRFRRRLLWLDNALIDISNVQNPHRQQIDWTLHLHGKALDVEGELATFSHTGPLAIMQDAHCAQLTNSQPRNFGTALNGQALWLHGQAELWQGKAPDNPAIEDLSYLVLRSAEKSPEFVCAWDFDNQQPITDMQVMPDGEGMRIALKRGENVLVIDIADDDTKLPRLQRSHCPL</sequence>
<evidence type="ECO:0000313" key="7">
    <source>
        <dbReference type="EMBL" id="KFC81609.1"/>
    </source>
</evidence>
<dbReference type="Gene3D" id="2.70.98.70">
    <property type="match status" value="1"/>
</dbReference>
<evidence type="ECO:0000256" key="1">
    <source>
        <dbReference type="ARBA" id="ARBA00004418"/>
    </source>
</evidence>
<comment type="caution">
    <text evidence="7">The sequence shown here is derived from an EMBL/GenBank/DDBJ whole genome shotgun (WGS) entry which is preliminary data.</text>
</comment>
<evidence type="ECO:0000256" key="2">
    <source>
        <dbReference type="ARBA" id="ARBA00022729"/>
    </source>
</evidence>
<accession>A0A085GD14</accession>
<name>A0A085GD14_9ENTR</name>
<dbReference type="AlphaFoldDB" id="A0A085GD14"/>
<dbReference type="InterPro" id="IPR008929">
    <property type="entry name" value="Chondroitin_lyas"/>
</dbReference>
<keyword evidence="4 7" id="KW-0456">Lyase</keyword>
<evidence type="ECO:0000313" key="8">
    <source>
        <dbReference type="Proteomes" id="UP000028653"/>
    </source>
</evidence>
<reference evidence="7 8" key="1">
    <citation type="submission" date="2014-05" db="EMBL/GenBank/DDBJ databases">
        <title>ATOL: Assembling a taxonomically balanced genome-scale reconstruction of the evolutionary history of the Enterobacteriaceae.</title>
        <authorList>
            <person name="Plunkett G.III."/>
            <person name="Neeno-Eckwall E.C."/>
            <person name="Glasner J.D."/>
            <person name="Perna N.T."/>
        </authorList>
    </citation>
    <scope>NUCLEOTIDE SEQUENCE [LARGE SCALE GENOMIC DNA]</scope>
    <source>
        <strain evidence="7 8">ATCC 33320</strain>
    </source>
</reference>
<dbReference type="OrthoDB" id="9772435at2"/>
<evidence type="ECO:0000259" key="5">
    <source>
        <dbReference type="Pfam" id="PF05426"/>
    </source>
</evidence>
<dbReference type="RefSeq" id="WP_034496122.1">
    <property type="nucleotide sequence ID" value="NZ_JMPI01000030.1"/>
</dbReference>
<proteinExistence type="predicted"/>
<feature type="domain" description="Heparinase II/III-like C-terminal" evidence="6">
    <location>
        <begin position="370"/>
        <end position="596"/>
    </location>
</feature>
<dbReference type="GO" id="GO:0045135">
    <property type="term" value="F:poly(beta-D-mannuronate) lyase activity"/>
    <property type="evidence" value="ECO:0007669"/>
    <property type="project" value="UniProtKB-EC"/>
</dbReference>
<keyword evidence="8" id="KW-1185">Reference proteome</keyword>
<feature type="domain" description="Alginate lyase" evidence="5">
    <location>
        <begin position="99"/>
        <end position="267"/>
    </location>
</feature>
<evidence type="ECO:0000259" key="6">
    <source>
        <dbReference type="Pfam" id="PF07940"/>
    </source>
</evidence>
<dbReference type="Gene3D" id="1.50.10.100">
    <property type="entry name" value="Chondroitin AC/alginate lyase"/>
    <property type="match status" value="1"/>
</dbReference>
<dbReference type="Proteomes" id="UP000028653">
    <property type="component" value="Unassembled WGS sequence"/>
</dbReference>
<dbReference type="STRING" id="1006004.GBAG_2394"/>
<dbReference type="InterPro" id="IPR008397">
    <property type="entry name" value="Alginate_lyase_dom"/>
</dbReference>
<dbReference type="EMBL" id="JMPI01000030">
    <property type="protein sequence ID" value="KFC81609.1"/>
    <property type="molecule type" value="Genomic_DNA"/>
</dbReference>
<dbReference type="Pfam" id="PF07940">
    <property type="entry name" value="Hepar_II_III_C"/>
    <property type="match status" value="1"/>
</dbReference>
<dbReference type="InterPro" id="IPR012480">
    <property type="entry name" value="Hepar_II_III_C"/>
</dbReference>
<dbReference type="SUPFAM" id="SSF48230">
    <property type="entry name" value="Chondroitin AC/alginate lyase"/>
    <property type="match status" value="1"/>
</dbReference>
<keyword evidence="3" id="KW-0574">Periplasm</keyword>
<protein>
    <submittedName>
        <fullName evidence="7">Alginate lyase</fullName>
        <ecNumber evidence="7">4.2.2.3</ecNumber>
    </submittedName>
</protein>
<dbReference type="eggNOG" id="COG5360">
    <property type="taxonomic scope" value="Bacteria"/>
</dbReference>
<dbReference type="PANTHER" id="PTHR39210:SF1">
    <property type="entry name" value="HEPARIN-SULFATE LYASE"/>
    <property type="match status" value="1"/>
</dbReference>
<dbReference type="Pfam" id="PF05426">
    <property type="entry name" value="Alginate_lyase"/>
    <property type="match status" value="1"/>
</dbReference>
<gene>
    <name evidence="7" type="ORF">GBAG_2394</name>
</gene>
<organism evidence="7 8">
    <name type="scientific">Buttiauxella agrestis ATCC 33320</name>
    <dbReference type="NCBI Taxonomy" id="1006004"/>
    <lineage>
        <taxon>Bacteria</taxon>
        <taxon>Pseudomonadati</taxon>
        <taxon>Pseudomonadota</taxon>
        <taxon>Gammaproteobacteria</taxon>
        <taxon>Enterobacterales</taxon>
        <taxon>Enterobacteriaceae</taxon>
        <taxon>Buttiauxella</taxon>
    </lineage>
</organism>
<dbReference type="PANTHER" id="PTHR39210">
    <property type="entry name" value="HEPARIN-SULFATE LYASE"/>
    <property type="match status" value="1"/>
</dbReference>
<keyword evidence="2" id="KW-0732">Signal</keyword>
<evidence type="ECO:0000256" key="3">
    <source>
        <dbReference type="ARBA" id="ARBA00022764"/>
    </source>
</evidence>
<dbReference type="GO" id="GO:0042597">
    <property type="term" value="C:periplasmic space"/>
    <property type="evidence" value="ECO:0007669"/>
    <property type="project" value="UniProtKB-SubCell"/>
</dbReference>
<evidence type="ECO:0000256" key="4">
    <source>
        <dbReference type="ARBA" id="ARBA00023239"/>
    </source>
</evidence>